<comment type="function">
    <text evidence="9">Acts as an acyl-protein thioesterase that hydrolyzes fatty acids from acylated residues in proteins. Regulates the mitochondrial S-depalmitoylation of the nucleophilic active site residue of peroxiredoxin-5/PRDX5, a key antioxidant protein, therefore modulating mitochondrial antioxidant ability. Also catalyzes the deglucuronidation of mycophenolic acid acyl-glucuronide, an active metabolite of the immunosuppressant drug mycophenolate.</text>
</comment>
<organism evidence="13 14">
    <name type="scientific">Marinimicrococcus flavescens</name>
    <dbReference type="NCBI Taxonomy" id="3031815"/>
    <lineage>
        <taxon>Bacteria</taxon>
        <taxon>Pseudomonadati</taxon>
        <taxon>Pseudomonadota</taxon>
        <taxon>Alphaproteobacteria</taxon>
        <taxon>Geminicoccales</taxon>
        <taxon>Geminicoccaceae</taxon>
        <taxon>Marinimicrococcus</taxon>
    </lineage>
</organism>
<evidence type="ECO:0000256" key="7">
    <source>
        <dbReference type="ARBA" id="ARBA00042645"/>
    </source>
</evidence>
<evidence type="ECO:0000256" key="6">
    <source>
        <dbReference type="ARBA" id="ARBA00041520"/>
    </source>
</evidence>
<evidence type="ECO:0000256" key="4">
    <source>
        <dbReference type="ARBA" id="ARBA00039132"/>
    </source>
</evidence>
<comment type="catalytic activity">
    <reaction evidence="10">
        <text>S-hexadecanoyl-L-cysteinyl-[protein] + H2O = L-cysteinyl-[protein] + hexadecanoate + H(+)</text>
        <dbReference type="Rhea" id="RHEA:19233"/>
        <dbReference type="Rhea" id="RHEA-COMP:10131"/>
        <dbReference type="Rhea" id="RHEA-COMP:11032"/>
        <dbReference type="ChEBI" id="CHEBI:7896"/>
        <dbReference type="ChEBI" id="CHEBI:15377"/>
        <dbReference type="ChEBI" id="CHEBI:15378"/>
        <dbReference type="ChEBI" id="CHEBI:29950"/>
        <dbReference type="ChEBI" id="CHEBI:74151"/>
        <dbReference type="EC" id="3.1.2.22"/>
    </reaction>
    <physiologicalReaction direction="left-to-right" evidence="10">
        <dbReference type="Rhea" id="RHEA:19234"/>
    </physiologicalReaction>
</comment>
<dbReference type="EC" id="3.1.1.93" evidence="4"/>
<dbReference type="EC" id="3.1.2.22" evidence="1"/>
<dbReference type="RefSeq" id="WP_327789936.1">
    <property type="nucleotide sequence ID" value="NZ_JARGEQ010000135.1"/>
</dbReference>
<evidence type="ECO:0000256" key="11">
    <source>
        <dbReference type="ARBA" id="ARBA00047972"/>
    </source>
</evidence>
<name>A0AAP4D6L6_9PROT</name>
<dbReference type="Gene3D" id="3.40.50.1820">
    <property type="entry name" value="alpha/beta hydrolase"/>
    <property type="match status" value="1"/>
</dbReference>
<dbReference type="EMBL" id="JARGEQ010000135">
    <property type="protein sequence ID" value="MDF1587512.1"/>
    <property type="molecule type" value="Genomic_DNA"/>
</dbReference>
<proteinExistence type="predicted"/>
<dbReference type="PANTHER" id="PTHR16138:SF7">
    <property type="entry name" value="PALMITOYL-PROTEIN THIOESTERASE ABHD10, MITOCHONDRIAL"/>
    <property type="match status" value="1"/>
</dbReference>
<keyword evidence="2 13" id="KW-0378">Hydrolase</keyword>
<comment type="catalytic activity">
    <reaction evidence="11">
        <text>mycophenolic acid O-acyl-beta-D-glucuronide + H2O = mycophenolate + D-glucuronate + H(+)</text>
        <dbReference type="Rhea" id="RHEA:34179"/>
        <dbReference type="ChEBI" id="CHEBI:15377"/>
        <dbReference type="ChEBI" id="CHEBI:15378"/>
        <dbReference type="ChEBI" id="CHEBI:58720"/>
        <dbReference type="ChEBI" id="CHEBI:62932"/>
        <dbReference type="ChEBI" id="CHEBI:66982"/>
        <dbReference type="EC" id="3.1.1.93"/>
    </reaction>
    <physiologicalReaction direction="left-to-right" evidence="11">
        <dbReference type="Rhea" id="RHEA:34180"/>
    </physiologicalReaction>
</comment>
<comment type="caution">
    <text evidence="13">The sequence shown here is derived from an EMBL/GenBank/DDBJ whole genome shotgun (WGS) entry which is preliminary data.</text>
</comment>
<evidence type="ECO:0000256" key="3">
    <source>
        <dbReference type="ARBA" id="ARBA00022946"/>
    </source>
</evidence>
<keyword evidence="14" id="KW-1185">Reference proteome</keyword>
<dbReference type="PANTHER" id="PTHR16138">
    <property type="entry name" value="MYCOPHENOLIC ACID ACYL-GLUCURONIDE ESTERASE, MITOCHONDRIAL"/>
    <property type="match status" value="1"/>
</dbReference>
<evidence type="ECO:0000256" key="5">
    <source>
        <dbReference type="ARBA" id="ARBA00039314"/>
    </source>
</evidence>
<sequence length="253" mass="27827">MTSDIARLPLAGGGAIAWRRLEGQGPEIVFLCGLRSDMEGSKALFLEDWCRREGRAFTRFDYRGHGSSTGRFEEGCIGDWLADTLAVLDRVVQGRFVLVGSSMGGWLAVLAGLARNERLAGMVGIAAAPDFTADLMEARLSPAQRAQLAEHGFLKEPSPYGEPLRITRRLLEDGRRHRVLQGPIPLRCPVHLLQGQEDPDVPWETALRLAARLESEAVTVELVKDGDHRLSRDADLRRLAAAVERVLEQAAGR</sequence>
<evidence type="ECO:0000259" key="12">
    <source>
        <dbReference type="Pfam" id="PF12697"/>
    </source>
</evidence>
<evidence type="ECO:0000313" key="13">
    <source>
        <dbReference type="EMBL" id="MDF1587512.1"/>
    </source>
</evidence>
<dbReference type="GO" id="GO:0102390">
    <property type="term" value="F:mycophenolic acid acyl-glucuronide esterase activity"/>
    <property type="evidence" value="ECO:0007669"/>
    <property type="project" value="UniProtKB-EC"/>
</dbReference>
<reference evidence="13 14" key="1">
    <citation type="submission" date="2023-03" db="EMBL/GenBank/DDBJ databases">
        <title>YIM 152171 draft genome.</title>
        <authorList>
            <person name="Yang Z."/>
        </authorList>
    </citation>
    <scope>NUCLEOTIDE SEQUENCE [LARGE SCALE GENOMIC DNA]</scope>
    <source>
        <strain evidence="13 14">YIM 152171</strain>
    </source>
</reference>
<protein>
    <recommendedName>
        <fullName evidence="5">Palmitoyl-protein thioesterase ABHD10, mitochondrial</fullName>
        <ecNumber evidence="4">3.1.1.93</ecNumber>
        <ecNumber evidence="1">3.1.2.22</ecNumber>
    </recommendedName>
    <alternativeName>
        <fullName evidence="7">Acyl-protein thioesterase ABHD10</fullName>
    </alternativeName>
    <alternativeName>
        <fullName evidence="8">Alpha/beta hydrolase domain-containing protein 10</fullName>
    </alternativeName>
    <alternativeName>
        <fullName evidence="6">Mycophenolic acid acyl-glucuronide esterase, mitochondrial</fullName>
    </alternativeName>
</protein>
<dbReference type="SUPFAM" id="SSF53474">
    <property type="entry name" value="alpha/beta-Hydrolases"/>
    <property type="match status" value="1"/>
</dbReference>
<evidence type="ECO:0000256" key="1">
    <source>
        <dbReference type="ARBA" id="ARBA00012423"/>
    </source>
</evidence>
<gene>
    <name evidence="13" type="ORF">PZ740_14080</name>
</gene>
<dbReference type="InterPro" id="IPR052382">
    <property type="entry name" value="ABHD10_acyl-thioesterase"/>
</dbReference>
<keyword evidence="3" id="KW-0809">Transit peptide</keyword>
<dbReference type="InterPro" id="IPR029058">
    <property type="entry name" value="AB_hydrolase_fold"/>
</dbReference>
<evidence type="ECO:0000256" key="8">
    <source>
        <dbReference type="ARBA" id="ARBA00042704"/>
    </source>
</evidence>
<evidence type="ECO:0000313" key="14">
    <source>
        <dbReference type="Proteomes" id="UP001301140"/>
    </source>
</evidence>
<evidence type="ECO:0000256" key="2">
    <source>
        <dbReference type="ARBA" id="ARBA00022801"/>
    </source>
</evidence>
<feature type="domain" description="AB hydrolase-1" evidence="12">
    <location>
        <begin position="56"/>
        <end position="241"/>
    </location>
</feature>
<dbReference type="GO" id="GO:0008474">
    <property type="term" value="F:palmitoyl-(protein) hydrolase activity"/>
    <property type="evidence" value="ECO:0007669"/>
    <property type="project" value="UniProtKB-EC"/>
</dbReference>
<dbReference type="Pfam" id="PF12697">
    <property type="entry name" value="Abhydrolase_6"/>
    <property type="match status" value="1"/>
</dbReference>
<evidence type="ECO:0000256" key="10">
    <source>
        <dbReference type="ARBA" id="ARBA00047409"/>
    </source>
</evidence>
<dbReference type="Proteomes" id="UP001301140">
    <property type="component" value="Unassembled WGS sequence"/>
</dbReference>
<dbReference type="InterPro" id="IPR000073">
    <property type="entry name" value="AB_hydrolase_1"/>
</dbReference>
<accession>A0AAP4D6L6</accession>
<dbReference type="AlphaFoldDB" id="A0AAP4D6L6"/>
<evidence type="ECO:0000256" key="9">
    <source>
        <dbReference type="ARBA" id="ARBA00046047"/>
    </source>
</evidence>